<feature type="chain" id="PRO_5028166516" evidence="1">
    <location>
        <begin position="27"/>
        <end position="63"/>
    </location>
</feature>
<proteinExistence type="predicted"/>
<evidence type="ECO:0000313" key="3">
    <source>
        <dbReference type="Proteomes" id="UP000580250"/>
    </source>
</evidence>
<organism evidence="2 3">
    <name type="scientific">Meloidogyne enterolobii</name>
    <name type="common">Root-knot nematode worm</name>
    <name type="synonym">Meloidogyne mayaguensis</name>
    <dbReference type="NCBI Taxonomy" id="390850"/>
    <lineage>
        <taxon>Eukaryota</taxon>
        <taxon>Metazoa</taxon>
        <taxon>Ecdysozoa</taxon>
        <taxon>Nematoda</taxon>
        <taxon>Chromadorea</taxon>
        <taxon>Rhabditida</taxon>
        <taxon>Tylenchina</taxon>
        <taxon>Tylenchomorpha</taxon>
        <taxon>Tylenchoidea</taxon>
        <taxon>Meloidogynidae</taxon>
        <taxon>Meloidogyninae</taxon>
        <taxon>Meloidogyne</taxon>
    </lineage>
</organism>
<comment type="caution">
    <text evidence="2">The sequence shown here is derived from an EMBL/GenBank/DDBJ whole genome shotgun (WGS) entry which is preliminary data.</text>
</comment>
<gene>
    <name evidence="2" type="ORF">MENT_LOCUS19620</name>
</gene>
<keyword evidence="1" id="KW-0732">Signal</keyword>
<evidence type="ECO:0000256" key="1">
    <source>
        <dbReference type="SAM" id="SignalP"/>
    </source>
</evidence>
<name>A0A6V7V2A4_MELEN</name>
<sequence length="63" mass="6716">MSINNIFNIFLILIILTFCVIKIAEGGCCGDPPIYCCGGGGCSDTCCPCAGAMIDNFERYILN</sequence>
<dbReference type="AlphaFoldDB" id="A0A6V7V2A4"/>
<dbReference type="Proteomes" id="UP000580250">
    <property type="component" value="Unassembled WGS sequence"/>
</dbReference>
<feature type="signal peptide" evidence="1">
    <location>
        <begin position="1"/>
        <end position="26"/>
    </location>
</feature>
<evidence type="ECO:0000313" key="2">
    <source>
        <dbReference type="EMBL" id="CAD2168268.1"/>
    </source>
</evidence>
<accession>A0A6V7V2A4</accession>
<protein>
    <submittedName>
        <fullName evidence="2">Uncharacterized protein</fullName>
    </submittedName>
</protein>
<dbReference type="EMBL" id="CAJEWN010000138">
    <property type="protein sequence ID" value="CAD2168268.1"/>
    <property type="molecule type" value="Genomic_DNA"/>
</dbReference>
<reference evidence="2 3" key="1">
    <citation type="submission" date="2020-08" db="EMBL/GenBank/DDBJ databases">
        <authorList>
            <person name="Koutsovoulos G."/>
            <person name="Danchin GJ E."/>
        </authorList>
    </citation>
    <scope>NUCLEOTIDE SEQUENCE [LARGE SCALE GENOMIC DNA]</scope>
</reference>